<proteinExistence type="predicted"/>
<dbReference type="SUPFAM" id="SSF52540">
    <property type="entry name" value="P-loop containing nucleoside triphosphate hydrolases"/>
    <property type="match status" value="1"/>
</dbReference>
<dbReference type="InterPro" id="IPR050625">
    <property type="entry name" value="ParA/MinD_ATPase"/>
</dbReference>
<name>A0ABW7CV31_9GAMM</name>
<dbReference type="PANTHER" id="PTHR43384:SF13">
    <property type="entry name" value="SLR0110 PROTEIN"/>
    <property type="match status" value="1"/>
</dbReference>
<protein>
    <submittedName>
        <fullName evidence="1">CpaE family protein</fullName>
    </submittedName>
</protein>
<evidence type="ECO:0000313" key="2">
    <source>
        <dbReference type="Proteomes" id="UP001605261"/>
    </source>
</evidence>
<gene>
    <name evidence="1" type="ORF">ACEU0G_002817</name>
</gene>
<dbReference type="Gene3D" id="3.40.50.300">
    <property type="entry name" value="P-loop containing nucleotide triphosphate hydrolases"/>
    <property type="match status" value="1"/>
</dbReference>
<dbReference type="InterPro" id="IPR027417">
    <property type="entry name" value="P-loop_NTPase"/>
</dbReference>
<accession>A0ABW7CV31</accession>
<sequence>MSSAPIPLLHPMAPPMTLVLVAPSPELLETLGPRLPVGTRVHWEDSRGSSIALDAHRRSGTCVVLLDFRREQAAASTDLTRHLQRSVPDLALVAVGSTAPDQLDGVVAALRAGLRDILDLDAATADIDTVLRRAGGAAPIRSVAPEPAHKARLVLVLGVRAGVGSSTLAVHLGVLAQQLGHPGGAATADADPAQHDNSLLLLDLGQPAGDAALYLNVDSQFHYEDALRNATRIDATLARTAMTRHPGGLTLLGQPAGSEGGPIADPAVLVQRLRGVFDTVLCELGGAPVRQIPRSLLNSADEIWLVADQAIGTLVSLDLALRQLEALGARDARLQLVVNRHDEAGGLAPTQIAERFALPLLATLPDCHRLRASANHGHLLLQDAPRDPYLRALTPLLARLDPALAGALPRGWREKLVLRLSGLPWKTK</sequence>
<reference evidence="1 2" key="1">
    <citation type="submission" date="2024-09" db="EMBL/GenBank/DDBJ databases">
        <authorList>
            <consortium name="All-Russian atlas of soil microorganisms"/>
            <consortium name="as a basis for the search for new antimicrobial producers and enzymes with unique properties"/>
            <person name="Sokolova E.A."/>
            <person name="Voronina E.N."/>
        </authorList>
    </citation>
    <scope>NUCLEOTIDE SEQUENCE [LARGE SCALE GENOMIC DNA]</scope>
    <source>
        <strain evidence="1 2">AF-22b-331.1</strain>
    </source>
</reference>
<keyword evidence="2" id="KW-1185">Reference proteome</keyword>
<dbReference type="EMBL" id="JBHGCJ010000003">
    <property type="protein sequence ID" value="MFG6108824.1"/>
    <property type="molecule type" value="Genomic_DNA"/>
</dbReference>
<dbReference type="Proteomes" id="UP001605261">
    <property type="component" value="Unassembled WGS sequence"/>
</dbReference>
<dbReference type="Gene3D" id="3.40.50.2300">
    <property type="match status" value="1"/>
</dbReference>
<dbReference type="PANTHER" id="PTHR43384">
    <property type="entry name" value="SEPTUM SITE-DETERMINING PROTEIN MIND HOMOLOG, CHLOROPLASTIC-RELATED"/>
    <property type="match status" value="1"/>
</dbReference>
<organism evidence="1 2">
    <name type="scientific">Stenotrophomonas nematodicola</name>
    <dbReference type="NCBI Taxonomy" id="2656746"/>
    <lineage>
        <taxon>Bacteria</taxon>
        <taxon>Pseudomonadati</taxon>
        <taxon>Pseudomonadota</taxon>
        <taxon>Gammaproteobacteria</taxon>
        <taxon>Lysobacterales</taxon>
        <taxon>Lysobacteraceae</taxon>
        <taxon>Stenotrophomonas</taxon>
    </lineage>
</organism>
<evidence type="ECO:0000313" key="1">
    <source>
        <dbReference type="EMBL" id="MFG6108824.1"/>
    </source>
</evidence>
<dbReference type="RefSeq" id="WP_394162226.1">
    <property type="nucleotide sequence ID" value="NZ_JBHGCJ010000003.1"/>
</dbReference>
<comment type="caution">
    <text evidence="1">The sequence shown here is derived from an EMBL/GenBank/DDBJ whole genome shotgun (WGS) entry which is preliminary data.</text>
</comment>